<dbReference type="SUPFAM" id="SSF56300">
    <property type="entry name" value="Metallo-dependent phosphatases"/>
    <property type="match status" value="1"/>
</dbReference>
<keyword evidence="2" id="KW-0378">Hydrolase</keyword>
<dbReference type="InterPro" id="IPR004843">
    <property type="entry name" value="Calcineurin-like_PHP"/>
</dbReference>
<dbReference type="Gene3D" id="3.60.21.10">
    <property type="match status" value="1"/>
</dbReference>
<evidence type="ECO:0000259" key="1">
    <source>
        <dbReference type="Pfam" id="PF00149"/>
    </source>
</evidence>
<dbReference type="Proteomes" id="UP000095447">
    <property type="component" value="Unassembled WGS sequence"/>
</dbReference>
<evidence type="ECO:0000313" key="3">
    <source>
        <dbReference type="Proteomes" id="UP000095447"/>
    </source>
</evidence>
<gene>
    <name evidence="2" type="ORF">ERS852395_01370</name>
</gene>
<sequence>MNYYISDLHIGHTNALAFDARPFKTIEENDETIKNNWNSVVGLDDDVYLLGDISWYGSTKTLEYYSQLNGRIHLIKGNHDNKILKNKDLQNLFVEIVDYKELYLNPKESIILCHYPIPCFKNHYYGWYHLYGHVHTGFENNMMQRTKYEMENLYNTPCKMYNVGAMLLNYTPRTLEEITGGATCL</sequence>
<accession>A0A173ZW64</accession>
<dbReference type="EMBL" id="CYZA01000006">
    <property type="protein sequence ID" value="CUN80682.1"/>
    <property type="molecule type" value="Genomic_DNA"/>
</dbReference>
<protein>
    <submittedName>
        <fullName evidence="2">Predicted phosphoesterase or phosphohydrolase</fullName>
    </submittedName>
</protein>
<evidence type="ECO:0000313" key="2">
    <source>
        <dbReference type="EMBL" id="CUN80682.1"/>
    </source>
</evidence>
<dbReference type="GO" id="GO:0016787">
    <property type="term" value="F:hydrolase activity"/>
    <property type="evidence" value="ECO:0007669"/>
    <property type="project" value="UniProtKB-KW"/>
</dbReference>
<proteinExistence type="predicted"/>
<feature type="domain" description="Calcineurin-like phosphoesterase" evidence="1">
    <location>
        <begin position="5"/>
        <end position="136"/>
    </location>
</feature>
<organism evidence="2 3">
    <name type="scientific">Blautia obeum</name>
    <dbReference type="NCBI Taxonomy" id="40520"/>
    <lineage>
        <taxon>Bacteria</taxon>
        <taxon>Bacillati</taxon>
        <taxon>Bacillota</taxon>
        <taxon>Clostridia</taxon>
        <taxon>Lachnospirales</taxon>
        <taxon>Lachnospiraceae</taxon>
        <taxon>Blautia</taxon>
    </lineage>
</organism>
<dbReference type="RefSeq" id="WP_070100113.1">
    <property type="nucleotide sequence ID" value="NZ_CYZA01000006.1"/>
</dbReference>
<reference evidence="2 3" key="1">
    <citation type="submission" date="2015-09" db="EMBL/GenBank/DDBJ databases">
        <authorList>
            <consortium name="Pathogen Informatics"/>
        </authorList>
    </citation>
    <scope>NUCLEOTIDE SEQUENCE [LARGE SCALE GENOMIC DNA]</scope>
    <source>
        <strain evidence="2 3">2789STDY5608838</strain>
    </source>
</reference>
<dbReference type="Pfam" id="PF00149">
    <property type="entry name" value="Metallophos"/>
    <property type="match status" value="1"/>
</dbReference>
<dbReference type="AlphaFoldDB" id="A0A173ZW64"/>
<name>A0A173ZW64_9FIRM</name>
<dbReference type="InterPro" id="IPR029052">
    <property type="entry name" value="Metallo-depent_PP-like"/>
</dbReference>